<dbReference type="PRINTS" id="PR00162">
    <property type="entry name" value="RIESKE"/>
</dbReference>
<dbReference type="Gene3D" id="3.50.50.60">
    <property type="entry name" value="FAD/NAD(P)-binding domain"/>
    <property type="match status" value="1"/>
</dbReference>
<dbReference type="InterPro" id="IPR036922">
    <property type="entry name" value="Rieske_2Fe-2S_sf"/>
</dbReference>
<dbReference type="InterPro" id="IPR036188">
    <property type="entry name" value="FAD/NAD-bd_sf"/>
</dbReference>
<dbReference type="Gene3D" id="3.30.9.10">
    <property type="entry name" value="D-Amino Acid Oxidase, subunit A, domain 2"/>
    <property type="match status" value="1"/>
</dbReference>
<dbReference type="SUPFAM" id="SSF50022">
    <property type="entry name" value="ISP domain"/>
    <property type="match status" value="1"/>
</dbReference>
<organism evidence="8 9">
    <name type="scientific">Natronorubrum texcoconense</name>
    <dbReference type="NCBI Taxonomy" id="1095776"/>
    <lineage>
        <taxon>Archaea</taxon>
        <taxon>Methanobacteriati</taxon>
        <taxon>Methanobacteriota</taxon>
        <taxon>Stenosarchaea group</taxon>
        <taxon>Halobacteria</taxon>
        <taxon>Halobacteriales</taxon>
        <taxon>Natrialbaceae</taxon>
        <taxon>Natronorubrum</taxon>
    </lineage>
</organism>
<name>A0A1G9F158_9EURY</name>
<dbReference type="PROSITE" id="PS51296">
    <property type="entry name" value="RIESKE"/>
    <property type="match status" value="1"/>
</dbReference>
<proteinExistence type="predicted"/>
<dbReference type="Gene3D" id="2.102.10.10">
    <property type="entry name" value="Rieske [2Fe-2S] iron-sulphur domain"/>
    <property type="match status" value="1"/>
</dbReference>
<sequence length="576" mass="63050">MNGAVFGTDYESEDGSRSSDRLAPPPAPFLPPVGVARRRSMPEFTRSDLPGDPTSPWLASTLESEGDGDPAGTDPARDESTAEERETDSLTGDRSVDVAVVGGGIAGLSTAIELRERGRTVAVLERDRVGTGITGKSTAKLTSQHGTIYDHLRREFGRRQASQYARVQEEAIDEVERRIDELEIDCGFERQPAYLYSNEPDAMRREADAAQAAGLDATYVTSVPPFERAEAGVRFDDQAWFHPRKYLLGIVDELRADDGATVYEHTRVTDVEPGSPCRVRTSEGSVTARRVVIATGFPILDRTGYFARMHPKRSYVLGIRLDGEPPEGMYYRSSGSYRSVRTHRDSAGDLLLVGGENHKTGQGGSTADRYRRLERWARERFPVDEIAYRWSTQDYKPVDKVPLVGRIGAAENVLVATGFRGWGMTNGVAAGNLLAATIAGEEPPERDLFSPLRFTPKTSAGTALTENADAASQFVTDWARTLLSPDLESLEPGEGRIIRRGGKPIACSRDDDGTLHATSAICTHLYCLVEWNDGEASWDCPCHGSRFSPDGEVLEGPANEPLPTRRASSDPDLKRE</sequence>
<feature type="region of interest" description="Disordered" evidence="6">
    <location>
        <begin position="1"/>
        <end position="95"/>
    </location>
</feature>
<dbReference type="STRING" id="1095776.SAMN04515672_4053"/>
<dbReference type="InterPro" id="IPR017941">
    <property type="entry name" value="Rieske_2Fe-2S"/>
</dbReference>
<dbReference type="GO" id="GO:0051537">
    <property type="term" value="F:2 iron, 2 sulfur cluster binding"/>
    <property type="evidence" value="ECO:0007669"/>
    <property type="project" value="UniProtKB-KW"/>
</dbReference>
<dbReference type="InterPro" id="IPR005805">
    <property type="entry name" value="Rieske_Fe-S_prot_C"/>
</dbReference>
<reference evidence="9" key="1">
    <citation type="submission" date="2016-10" db="EMBL/GenBank/DDBJ databases">
        <authorList>
            <person name="Varghese N."/>
            <person name="Submissions S."/>
        </authorList>
    </citation>
    <scope>NUCLEOTIDE SEQUENCE [LARGE SCALE GENOMIC DNA]</scope>
    <source>
        <strain evidence="9">B4,CECT 8067,JCM 17497</strain>
    </source>
</reference>
<evidence type="ECO:0000259" key="7">
    <source>
        <dbReference type="PROSITE" id="PS51296"/>
    </source>
</evidence>
<keyword evidence="5" id="KW-1015">Disulfide bond</keyword>
<evidence type="ECO:0000256" key="5">
    <source>
        <dbReference type="ARBA" id="ARBA00023157"/>
    </source>
</evidence>
<evidence type="ECO:0000256" key="4">
    <source>
        <dbReference type="ARBA" id="ARBA00023014"/>
    </source>
</evidence>
<dbReference type="GO" id="GO:0046872">
    <property type="term" value="F:metal ion binding"/>
    <property type="evidence" value="ECO:0007669"/>
    <property type="project" value="UniProtKB-KW"/>
</dbReference>
<keyword evidence="4" id="KW-0411">Iron-sulfur</keyword>
<evidence type="ECO:0000256" key="6">
    <source>
        <dbReference type="SAM" id="MobiDB-lite"/>
    </source>
</evidence>
<dbReference type="CDD" id="cd03477">
    <property type="entry name" value="Rieske_YhfW_C"/>
    <property type="match status" value="1"/>
</dbReference>
<protein>
    <submittedName>
        <fullName evidence="8">Glycine/D-amino acid oxidase</fullName>
    </submittedName>
</protein>
<dbReference type="SUPFAM" id="SSF51905">
    <property type="entry name" value="FAD/NAD(P)-binding domain"/>
    <property type="match status" value="1"/>
</dbReference>
<dbReference type="Pfam" id="PF00355">
    <property type="entry name" value="Rieske"/>
    <property type="match status" value="1"/>
</dbReference>
<dbReference type="Pfam" id="PF01266">
    <property type="entry name" value="DAO"/>
    <property type="match status" value="1"/>
</dbReference>
<accession>A0A1G9F158</accession>
<evidence type="ECO:0000256" key="2">
    <source>
        <dbReference type="ARBA" id="ARBA00022723"/>
    </source>
</evidence>
<dbReference type="PANTHER" id="PTHR13847">
    <property type="entry name" value="SARCOSINE DEHYDROGENASE-RELATED"/>
    <property type="match status" value="1"/>
</dbReference>
<feature type="domain" description="Rieske" evidence="7">
    <location>
        <begin position="482"/>
        <end position="576"/>
    </location>
</feature>
<dbReference type="AlphaFoldDB" id="A0A1G9F158"/>
<dbReference type="EMBL" id="FNFE01000007">
    <property type="protein sequence ID" value="SDK82088.1"/>
    <property type="molecule type" value="Genomic_DNA"/>
</dbReference>
<evidence type="ECO:0000256" key="1">
    <source>
        <dbReference type="ARBA" id="ARBA00022714"/>
    </source>
</evidence>
<dbReference type="GO" id="GO:0016020">
    <property type="term" value="C:membrane"/>
    <property type="evidence" value="ECO:0007669"/>
    <property type="project" value="InterPro"/>
</dbReference>
<feature type="compositionally biased region" description="Basic and acidic residues" evidence="6">
    <location>
        <begin position="567"/>
        <end position="576"/>
    </location>
</feature>
<dbReference type="InterPro" id="IPR006076">
    <property type="entry name" value="FAD-dep_OxRdtase"/>
</dbReference>
<keyword evidence="1" id="KW-0001">2Fe-2S</keyword>
<keyword evidence="3" id="KW-0408">Iron</keyword>
<gene>
    <name evidence="8" type="ORF">SAMN04515672_4053</name>
</gene>
<feature type="region of interest" description="Disordered" evidence="6">
    <location>
        <begin position="547"/>
        <end position="576"/>
    </location>
</feature>
<keyword evidence="9" id="KW-1185">Reference proteome</keyword>
<dbReference type="InterPro" id="IPR038010">
    <property type="entry name" value="YhfW_C"/>
</dbReference>
<dbReference type="Proteomes" id="UP000198882">
    <property type="component" value="Unassembled WGS sequence"/>
</dbReference>
<evidence type="ECO:0000256" key="3">
    <source>
        <dbReference type="ARBA" id="ARBA00023004"/>
    </source>
</evidence>
<evidence type="ECO:0000313" key="9">
    <source>
        <dbReference type="Proteomes" id="UP000198882"/>
    </source>
</evidence>
<evidence type="ECO:0000313" key="8">
    <source>
        <dbReference type="EMBL" id="SDK82088.1"/>
    </source>
</evidence>
<keyword evidence="2" id="KW-0479">Metal-binding</keyword>
<dbReference type="FunFam" id="2.102.10.10:FF:000014">
    <property type="entry name" value="Oxidoreductase, FAD dependent"/>
    <property type="match status" value="1"/>
</dbReference>
<dbReference type="GO" id="GO:0005737">
    <property type="term" value="C:cytoplasm"/>
    <property type="evidence" value="ECO:0007669"/>
    <property type="project" value="TreeGrafter"/>
</dbReference>
<feature type="compositionally biased region" description="Basic and acidic residues" evidence="6">
    <location>
        <begin position="75"/>
        <end position="88"/>
    </location>
</feature>
<dbReference type="PANTHER" id="PTHR13847:SF274">
    <property type="entry name" value="RIESKE 2FE-2S IRON-SULFUR PROTEIN YHFW-RELATED"/>
    <property type="match status" value="1"/>
</dbReference>